<dbReference type="SUPFAM" id="SSF47616">
    <property type="entry name" value="GST C-terminal domain-like"/>
    <property type="match status" value="1"/>
</dbReference>
<evidence type="ECO:0000259" key="5">
    <source>
        <dbReference type="PROSITE" id="PS50404"/>
    </source>
</evidence>
<dbReference type="InterPro" id="IPR004045">
    <property type="entry name" value="Glutathione_S-Trfase_N"/>
</dbReference>
<feature type="domain" description="GST C-terminal" evidence="6">
    <location>
        <begin position="89"/>
        <end position="209"/>
    </location>
</feature>
<dbReference type="AlphaFoldDB" id="A0A5B6YLI0"/>
<dbReference type="SFLD" id="SFLDS00019">
    <property type="entry name" value="Glutathione_Transferase_(cytos"/>
    <property type="match status" value="1"/>
</dbReference>
<dbReference type="SFLD" id="SFLDG00358">
    <property type="entry name" value="Main_(cytGST)"/>
    <property type="match status" value="1"/>
</dbReference>
<dbReference type="PROSITE" id="PS50405">
    <property type="entry name" value="GST_CTER"/>
    <property type="match status" value="1"/>
</dbReference>
<protein>
    <recommendedName>
        <fullName evidence="1">glutathione transferase</fullName>
        <ecNumber evidence="1">2.5.1.18</ecNumber>
    </recommendedName>
</protein>
<keyword evidence="2 7" id="KW-0808">Transferase</keyword>
<feature type="domain" description="GST N-terminal" evidence="5">
    <location>
        <begin position="4"/>
        <end position="84"/>
    </location>
</feature>
<dbReference type="Pfam" id="PF00043">
    <property type="entry name" value="GST_C"/>
    <property type="match status" value="1"/>
</dbReference>
<dbReference type="GO" id="GO:0004364">
    <property type="term" value="F:glutathione transferase activity"/>
    <property type="evidence" value="ECO:0007669"/>
    <property type="project" value="UniProtKB-EC"/>
</dbReference>
<dbReference type="CDD" id="cd03185">
    <property type="entry name" value="GST_C_Tau"/>
    <property type="match status" value="1"/>
</dbReference>
<dbReference type="Gene3D" id="3.40.30.10">
    <property type="entry name" value="Glutaredoxin"/>
    <property type="match status" value="1"/>
</dbReference>
<dbReference type="InterPro" id="IPR004046">
    <property type="entry name" value="GST_C"/>
</dbReference>
<dbReference type="Pfam" id="PF02798">
    <property type="entry name" value="GST_N"/>
    <property type="match status" value="1"/>
</dbReference>
<dbReference type="EC" id="2.5.1.18" evidence="1"/>
<dbReference type="PANTHER" id="PTHR11260:SF547">
    <property type="entry name" value="GLUTATHIONE S-TRANSFERASE"/>
    <property type="match status" value="1"/>
</dbReference>
<evidence type="ECO:0000256" key="3">
    <source>
        <dbReference type="ARBA" id="ARBA00047960"/>
    </source>
</evidence>
<dbReference type="SFLD" id="SFLDG01152">
    <property type="entry name" value="Main.3:_Omega-_and_Tau-like"/>
    <property type="match status" value="1"/>
</dbReference>
<evidence type="ECO:0000259" key="6">
    <source>
        <dbReference type="PROSITE" id="PS50405"/>
    </source>
</evidence>
<evidence type="ECO:0000256" key="1">
    <source>
        <dbReference type="ARBA" id="ARBA00012452"/>
    </source>
</evidence>
<proteinExistence type="inferred from homology"/>
<dbReference type="InterPro" id="IPR036282">
    <property type="entry name" value="Glutathione-S-Trfase_C_sf"/>
</dbReference>
<evidence type="ECO:0000256" key="2">
    <source>
        <dbReference type="ARBA" id="ARBA00022679"/>
    </source>
</evidence>
<comment type="catalytic activity">
    <reaction evidence="3">
        <text>RX + glutathione = an S-substituted glutathione + a halide anion + H(+)</text>
        <dbReference type="Rhea" id="RHEA:16437"/>
        <dbReference type="ChEBI" id="CHEBI:15378"/>
        <dbReference type="ChEBI" id="CHEBI:16042"/>
        <dbReference type="ChEBI" id="CHEBI:17792"/>
        <dbReference type="ChEBI" id="CHEBI:57925"/>
        <dbReference type="ChEBI" id="CHEBI:90779"/>
        <dbReference type="EC" id="2.5.1.18"/>
    </reaction>
</comment>
<dbReference type="InterPro" id="IPR010987">
    <property type="entry name" value="Glutathione-S-Trfase_C-like"/>
</dbReference>
<dbReference type="InterPro" id="IPR036249">
    <property type="entry name" value="Thioredoxin-like_sf"/>
</dbReference>
<dbReference type="InterPro" id="IPR045073">
    <property type="entry name" value="Omega/Tau-like"/>
</dbReference>
<dbReference type="CDD" id="cd03058">
    <property type="entry name" value="GST_N_Tau"/>
    <property type="match status" value="1"/>
</dbReference>
<dbReference type="PANTHER" id="PTHR11260">
    <property type="entry name" value="GLUTATHIONE S-TRANSFERASE, GST, SUPERFAMILY, GST DOMAIN CONTAINING"/>
    <property type="match status" value="1"/>
</dbReference>
<dbReference type="GO" id="GO:0005737">
    <property type="term" value="C:cytoplasm"/>
    <property type="evidence" value="ECO:0007669"/>
    <property type="project" value="TreeGrafter"/>
</dbReference>
<reference evidence="7" key="1">
    <citation type="submission" date="2019-08" db="EMBL/GenBank/DDBJ databases">
        <title>Reference gene set and small RNA set construction with multiple tissues from Davidia involucrata Baill.</title>
        <authorList>
            <person name="Yang H."/>
            <person name="Zhou C."/>
            <person name="Li G."/>
            <person name="Wang J."/>
            <person name="Gao P."/>
            <person name="Wang M."/>
            <person name="Wang R."/>
            <person name="Zhao Y."/>
        </authorList>
    </citation>
    <scope>NUCLEOTIDE SEQUENCE</scope>
    <source>
        <tissue evidence="7">Mixed with DoveR01_LX</tissue>
    </source>
</reference>
<dbReference type="GO" id="GO:0006749">
    <property type="term" value="P:glutathione metabolic process"/>
    <property type="evidence" value="ECO:0007669"/>
    <property type="project" value="InterPro"/>
</dbReference>
<gene>
    <name evidence="7" type="ORF">Din_001866</name>
</gene>
<evidence type="ECO:0000256" key="4">
    <source>
        <dbReference type="RuleBase" id="RU003494"/>
    </source>
</evidence>
<evidence type="ECO:0000313" key="7">
    <source>
        <dbReference type="EMBL" id="MPA32425.1"/>
    </source>
</evidence>
<dbReference type="FunFam" id="1.20.1050.10:FF:000018">
    <property type="entry name" value="Glutathione S-transferase U20"/>
    <property type="match status" value="1"/>
</dbReference>
<dbReference type="FunFam" id="3.40.30.10:FF:000014">
    <property type="entry name" value="Tau class glutathione S-transferase"/>
    <property type="match status" value="1"/>
</dbReference>
<dbReference type="InterPro" id="IPR040079">
    <property type="entry name" value="Glutathione_S-Trfase"/>
</dbReference>
<name>A0A5B6YLI0_DAVIN</name>
<dbReference type="EMBL" id="GHES01001866">
    <property type="protein sequence ID" value="MPA32425.1"/>
    <property type="molecule type" value="Transcribed_RNA"/>
</dbReference>
<accession>A0A5B6YLI0</accession>
<comment type="similarity">
    <text evidence="4">Belongs to the GST superfamily.</text>
</comment>
<dbReference type="Gene3D" id="1.20.1050.10">
    <property type="match status" value="1"/>
</dbReference>
<sequence length="220" mass="25109">MSKEEVVLLDFWVSPFCNRAKIALAEKGVAHEDREEDLFGGKSELLLKSNPIYQKVPVLLHNGKPVCESTNIVSYIDETWPSPALLPPCPYGRASARFWADFIDKKVFDAGSKIWKSKGEEVEVAKRDFIEILKQLEGALGEKDYFGGDSFGFVDIIAVPLTSWFHACEKFGGFEFEDHCPKFSAWMKRCMERESVSKILPDPEKVYEFVIMLRKMRGIE</sequence>
<dbReference type="SUPFAM" id="SSF52833">
    <property type="entry name" value="Thioredoxin-like"/>
    <property type="match status" value="1"/>
</dbReference>
<dbReference type="PROSITE" id="PS50404">
    <property type="entry name" value="GST_NTER"/>
    <property type="match status" value="1"/>
</dbReference>
<organism evidence="7">
    <name type="scientific">Davidia involucrata</name>
    <name type="common">Dove tree</name>
    <dbReference type="NCBI Taxonomy" id="16924"/>
    <lineage>
        <taxon>Eukaryota</taxon>
        <taxon>Viridiplantae</taxon>
        <taxon>Streptophyta</taxon>
        <taxon>Embryophyta</taxon>
        <taxon>Tracheophyta</taxon>
        <taxon>Spermatophyta</taxon>
        <taxon>Magnoliopsida</taxon>
        <taxon>eudicotyledons</taxon>
        <taxon>Gunneridae</taxon>
        <taxon>Pentapetalae</taxon>
        <taxon>asterids</taxon>
        <taxon>Cornales</taxon>
        <taxon>Nyssaceae</taxon>
        <taxon>Davidia</taxon>
    </lineage>
</organism>
<dbReference type="InterPro" id="IPR045074">
    <property type="entry name" value="GST_C_Tau"/>
</dbReference>